<feature type="compositionally biased region" description="Basic and acidic residues" evidence="1">
    <location>
        <begin position="251"/>
        <end position="266"/>
    </location>
</feature>
<proteinExistence type="predicted"/>
<dbReference type="InterPro" id="IPR012337">
    <property type="entry name" value="RNaseH-like_sf"/>
</dbReference>
<name>A0A6J8B721_MYTCO</name>
<dbReference type="SUPFAM" id="SSF53098">
    <property type="entry name" value="Ribonuclease H-like"/>
    <property type="match status" value="1"/>
</dbReference>
<dbReference type="Proteomes" id="UP000507470">
    <property type="component" value="Unassembled WGS sequence"/>
</dbReference>
<evidence type="ECO:0000256" key="1">
    <source>
        <dbReference type="SAM" id="MobiDB-lite"/>
    </source>
</evidence>
<dbReference type="OrthoDB" id="5870116at2759"/>
<evidence type="ECO:0000313" key="4">
    <source>
        <dbReference type="Proteomes" id="UP000507470"/>
    </source>
</evidence>
<evidence type="ECO:0000259" key="2">
    <source>
        <dbReference type="Pfam" id="PF18701"/>
    </source>
</evidence>
<feature type="region of interest" description="Disordered" evidence="1">
    <location>
        <begin position="251"/>
        <end position="326"/>
    </location>
</feature>
<dbReference type="Pfam" id="PF18701">
    <property type="entry name" value="DUF5641"/>
    <property type="match status" value="1"/>
</dbReference>
<accession>A0A6J8B721</accession>
<feature type="compositionally biased region" description="Low complexity" evidence="1">
    <location>
        <begin position="292"/>
        <end position="305"/>
    </location>
</feature>
<dbReference type="GO" id="GO:0003676">
    <property type="term" value="F:nucleic acid binding"/>
    <property type="evidence" value="ECO:0007669"/>
    <property type="project" value="InterPro"/>
</dbReference>
<evidence type="ECO:0000313" key="3">
    <source>
        <dbReference type="EMBL" id="CAC5379120.1"/>
    </source>
</evidence>
<dbReference type="InterPro" id="IPR040676">
    <property type="entry name" value="DUF5641"/>
</dbReference>
<dbReference type="EMBL" id="CACVKT020002620">
    <property type="protein sequence ID" value="CAC5379120.1"/>
    <property type="molecule type" value="Genomic_DNA"/>
</dbReference>
<dbReference type="PANTHER" id="PTHR47331">
    <property type="entry name" value="PHD-TYPE DOMAIN-CONTAINING PROTEIN"/>
    <property type="match status" value="1"/>
</dbReference>
<keyword evidence="4" id="KW-1185">Reference proteome</keyword>
<sequence>MSSYGIQWKFITELAPWMGGFYERLVGLVKRCLRKTLRKRSVSDVQLLTLLKEIEAVINSRPLVYVDEELKSRTTLTPNHFLAINSQNGIPDVDYDLKDPSYKTCETSSEKLKKLWRKGQNILNSFWKTWREEYLLKKEKQIDLKCGKIKSTISPSIGSVVIIKEDLPRGMWKLGRIVKLIQSNDGQLRKNSSSNNEQYYDDVSEDDTILDLINDALETEKQKAVPSMSVEEFLDSLDNISNDEINDCTATDEHEKECENTSKDVDSCGTSDAESRHSSYDNISDCCKSDDQPNSDINNNTNDIIKVSDDDDDDINNERSLMTISN</sequence>
<gene>
    <name evidence="3" type="ORF">MCOR_15213</name>
</gene>
<dbReference type="InterPro" id="IPR036397">
    <property type="entry name" value="RNaseH_sf"/>
</dbReference>
<protein>
    <recommendedName>
        <fullName evidence="2">DUF5641 domain-containing protein</fullName>
    </recommendedName>
</protein>
<organism evidence="3 4">
    <name type="scientific">Mytilus coruscus</name>
    <name type="common">Sea mussel</name>
    <dbReference type="NCBI Taxonomy" id="42192"/>
    <lineage>
        <taxon>Eukaryota</taxon>
        <taxon>Metazoa</taxon>
        <taxon>Spiralia</taxon>
        <taxon>Lophotrochozoa</taxon>
        <taxon>Mollusca</taxon>
        <taxon>Bivalvia</taxon>
        <taxon>Autobranchia</taxon>
        <taxon>Pteriomorphia</taxon>
        <taxon>Mytilida</taxon>
        <taxon>Mytiloidea</taxon>
        <taxon>Mytilidae</taxon>
        <taxon>Mytilinae</taxon>
        <taxon>Mytilus</taxon>
    </lineage>
</organism>
<feature type="domain" description="DUF5641" evidence="2">
    <location>
        <begin position="116"/>
        <end position="191"/>
    </location>
</feature>
<dbReference type="Gene3D" id="3.30.420.10">
    <property type="entry name" value="Ribonuclease H-like superfamily/Ribonuclease H"/>
    <property type="match status" value="1"/>
</dbReference>
<dbReference type="AlphaFoldDB" id="A0A6J8B721"/>
<reference evidence="3 4" key="1">
    <citation type="submission" date="2020-06" db="EMBL/GenBank/DDBJ databases">
        <authorList>
            <person name="Li R."/>
            <person name="Bekaert M."/>
        </authorList>
    </citation>
    <scope>NUCLEOTIDE SEQUENCE [LARGE SCALE GENOMIC DNA]</scope>
    <source>
        <strain evidence="4">wild</strain>
    </source>
</reference>